<keyword evidence="1" id="KW-0472">Membrane</keyword>
<accession>A0ABQ8IFC0</accession>
<dbReference type="Proteomes" id="UP000827721">
    <property type="component" value="Unassembled WGS sequence"/>
</dbReference>
<reference evidence="3 4" key="1">
    <citation type="submission" date="2021-02" db="EMBL/GenBank/DDBJ databases">
        <title>Plant Genome Project.</title>
        <authorList>
            <person name="Zhang R.-G."/>
        </authorList>
    </citation>
    <scope>NUCLEOTIDE SEQUENCE [LARGE SCALE GENOMIC DNA]</scope>
    <source>
        <tissue evidence="3">Leaves</tissue>
    </source>
</reference>
<feature type="domain" description="Amidase" evidence="2">
    <location>
        <begin position="790"/>
        <end position="1193"/>
    </location>
</feature>
<feature type="domain" description="Amidase" evidence="2">
    <location>
        <begin position="49"/>
        <end position="171"/>
    </location>
</feature>
<dbReference type="Gene3D" id="3.90.1300.10">
    <property type="entry name" value="Amidase signature (AS) domain"/>
    <property type="match status" value="3"/>
</dbReference>
<proteinExistence type="predicted"/>
<evidence type="ECO:0000256" key="1">
    <source>
        <dbReference type="SAM" id="Phobius"/>
    </source>
</evidence>
<keyword evidence="4" id="KW-1185">Reference proteome</keyword>
<dbReference type="Pfam" id="PF01425">
    <property type="entry name" value="Amidase"/>
    <property type="match status" value="3"/>
</dbReference>
<protein>
    <recommendedName>
        <fullName evidence="2">Amidase domain-containing protein</fullName>
    </recommendedName>
</protein>
<keyword evidence="1" id="KW-1133">Transmembrane helix</keyword>
<gene>
    <name evidence="3" type="ORF">JRO89_XS02G0021600</name>
</gene>
<evidence type="ECO:0000313" key="4">
    <source>
        <dbReference type="Proteomes" id="UP000827721"/>
    </source>
</evidence>
<feature type="domain" description="Amidase" evidence="2">
    <location>
        <begin position="273"/>
        <end position="666"/>
    </location>
</feature>
<sequence>MKDLQLAFKQNQLTSRQLVEFYLGEIHRLNPVLNGVIEVNPDALYQADKDNIATKDKMKTTAGSFGLLGSIVPRNAFVVTKLIKAGAIILGKASLSEWAHFRGDAPSGWCARSGQGKNPYVLSADPCGSNSGSAISVAANMAAVTLGTETDGSIFCPSNYNPVVGIKPTVGFDRNNKATGAASKYIPHGGYKQFLKPYGLKRKRLGISFHCLTMATNSSSLSVSLLSSLLLIPLAILSSGSLTISGHAFSIQEATVAELQLAFKQNRLTSRRLVEFYLGEIRRLNPVLRGVIEVNPDALHLADKADQERKAKAPSSLLGLHGIPVLVKDNIATKDKMNTTAGSFALLGSIVPRNAFVVTKLIKAGAIILGKASLNEWANFRGDAPSGWCARSGQGKNPYVLSAHPGGSSSGSAISVAANMAAVTLGTETDGSILCPSNYNSVVGIKPTVGLTSRDGVIPLTPKQDTVGPMCRTVADAVYVLDAIVGFDRNDKATGEASKYIPHGGYKQFLKPYGLKRKRLGIVRNPFVVKGSEVTKILEHHIQTIRQQGAVVADNLKLANIDDILNSSASGELVAMLAEFKLSLNAYLKGLVASPVRSLADVIDFNNKFSKLEKTKEYGQLLFQLAQATEGIDSDVKEAYINLAKLSRNGLEKLMRENKLDAVVTPGYEFAVVLAIGGYPGISVPAGYDSKGVPFGICFGGLRGTEPKLIEIAYGSKLGIGVIYSSLHCRLAMNINTSLHFSLISSLLFLILLALSTLSISVYTFSIREATIKDLQLAFKQNQLTSRQPVEFYLGEIHRLNPVLNGVIEVNPDALYQADKADYERKGNAPGSLIGLHGIPVLLKDNIATKDKLNTTAGSFALVGSVVPRDAGVVMKLRKAGAIILGKASLSEWAAFRSLNAPNCFSARGGQGKNPYVLSADPCGSSSGSAISVAANMAAVSLGTETDGSILCPSSSNSIVGIKPTVGLTSRAGVIPVSPRQDTIGPICRTVADAVYVLDVIAGSDYNDPATKEASKYIPYGGYKQFLKPCGLKGKRLGIVRNPFFTIFAQQLNLTQAFEYHLQTLRHEGAVLVDNLEIDNIDVTLNSTGSGETIALIAEFKLALNAYLKDLVASPVRSLADVIAINQKLSDLEKIEEFGQDIFLLAQAANGIGNTEKAALLSVAKLSRDGFEKVMTENKLDALVTPQAMIAPVLAIGGFPGINVPAGFDSEGVPFGISFGGLKGTEPKLIEIAYGFEQATMIRMPPSFKP</sequence>
<name>A0ABQ8IFC0_9ROSI</name>
<dbReference type="InterPro" id="IPR023631">
    <property type="entry name" value="Amidase_dom"/>
</dbReference>
<dbReference type="PANTHER" id="PTHR42678:SF34">
    <property type="entry name" value="OS04G0183300 PROTEIN"/>
    <property type="match status" value="1"/>
</dbReference>
<dbReference type="PANTHER" id="PTHR42678">
    <property type="entry name" value="AMIDASE"/>
    <property type="match status" value="1"/>
</dbReference>
<keyword evidence="1" id="KW-0812">Transmembrane</keyword>
<dbReference type="InterPro" id="IPR036928">
    <property type="entry name" value="AS_sf"/>
</dbReference>
<evidence type="ECO:0000313" key="3">
    <source>
        <dbReference type="EMBL" id="KAH7574917.1"/>
    </source>
</evidence>
<evidence type="ECO:0000259" key="2">
    <source>
        <dbReference type="Pfam" id="PF01425"/>
    </source>
</evidence>
<feature type="transmembrane region" description="Helical" evidence="1">
    <location>
        <begin position="739"/>
        <end position="765"/>
    </location>
</feature>
<organism evidence="3 4">
    <name type="scientific">Xanthoceras sorbifolium</name>
    <dbReference type="NCBI Taxonomy" id="99658"/>
    <lineage>
        <taxon>Eukaryota</taxon>
        <taxon>Viridiplantae</taxon>
        <taxon>Streptophyta</taxon>
        <taxon>Embryophyta</taxon>
        <taxon>Tracheophyta</taxon>
        <taxon>Spermatophyta</taxon>
        <taxon>Magnoliopsida</taxon>
        <taxon>eudicotyledons</taxon>
        <taxon>Gunneridae</taxon>
        <taxon>Pentapetalae</taxon>
        <taxon>rosids</taxon>
        <taxon>malvids</taxon>
        <taxon>Sapindales</taxon>
        <taxon>Sapindaceae</taxon>
        <taxon>Xanthoceroideae</taxon>
        <taxon>Xanthoceras</taxon>
    </lineage>
</organism>
<dbReference type="EMBL" id="JAFEMO010000002">
    <property type="protein sequence ID" value="KAH7574917.1"/>
    <property type="molecule type" value="Genomic_DNA"/>
</dbReference>
<dbReference type="SUPFAM" id="SSF75304">
    <property type="entry name" value="Amidase signature (AS) enzymes"/>
    <property type="match status" value="3"/>
</dbReference>
<comment type="caution">
    <text evidence="3">The sequence shown here is derived from an EMBL/GenBank/DDBJ whole genome shotgun (WGS) entry which is preliminary data.</text>
</comment>